<evidence type="ECO:0000259" key="1">
    <source>
        <dbReference type="Pfam" id="PF00534"/>
    </source>
</evidence>
<sequence>MAKKPSICIVTPALADANNGNWQTARRWARMLAGHYAVRLVKSWPDTPSTRDGTDILLALHARRSADSIQAWAQANPQRPLVVALTGTDLYRDIATDAAAQRSLALAHRLIVLQDQGPLALPEALRGKCRVVLQSSTRRQTLAKSGSRLRVVVAGHLRDEKWPQTIFEAARLLSPDEGIHIDHIGRELDPALAEAARATQLSCPHYRWWGGLPHGATRSRIQRAHLLVHPSRMEGGAHVIMEAVLSGTPVLASRIAGNVGMLGTDYSGYFPPGDARALVALLRDCRAGQSRPDGGMLAELQAQCGLRAPLFERQTEQAVLLSVLRELL</sequence>
<dbReference type="InterPro" id="IPR027627">
    <property type="entry name" value="Glycosyltransferase_put"/>
</dbReference>
<accession>A0ABW2R6Y6</accession>
<dbReference type="NCBIfam" id="TIGR04348">
    <property type="entry name" value="selenoneine biosynthesis selenosugar synthase SenB"/>
    <property type="match status" value="1"/>
</dbReference>
<dbReference type="InterPro" id="IPR001296">
    <property type="entry name" value="Glyco_trans_1"/>
</dbReference>
<organism evidence="2 3">
    <name type="scientific">Hydrogenophaga bisanensis</name>
    <dbReference type="NCBI Taxonomy" id="439611"/>
    <lineage>
        <taxon>Bacteria</taxon>
        <taxon>Pseudomonadati</taxon>
        <taxon>Pseudomonadota</taxon>
        <taxon>Betaproteobacteria</taxon>
        <taxon>Burkholderiales</taxon>
        <taxon>Comamonadaceae</taxon>
        <taxon>Hydrogenophaga</taxon>
    </lineage>
</organism>
<gene>
    <name evidence="2" type="primary">senB</name>
    <name evidence="2" type="ORF">ACFQNJ_04350</name>
</gene>
<evidence type="ECO:0000313" key="3">
    <source>
        <dbReference type="Proteomes" id="UP001596495"/>
    </source>
</evidence>
<feature type="domain" description="Glycosyl transferase family 1" evidence="1">
    <location>
        <begin position="139"/>
        <end position="284"/>
    </location>
</feature>
<dbReference type="EMBL" id="JBHTBX010000002">
    <property type="protein sequence ID" value="MFC7433737.1"/>
    <property type="molecule type" value="Genomic_DNA"/>
</dbReference>
<proteinExistence type="predicted"/>
<keyword evidence="3" id="KW-1185">Reference proteome</keyword>
<dbReference type="Pfam" id="PF00534">
    <property type="entry name" value="Glycos_transf_1"/>
    <property type="match status" value="1"/>
</dbReference>
<comment type="caution">
    <text evidence="2">The sequence shown here is derived from an EMBL/GenBank/DDBJ whole genome shotgun (WGS) entry which is preliminary data.</text>
</comment>
<dbReference type="Proteomes" id="UP001596495">
    <property type="component" value="Unassembled WGS sequence"/>
</dbReference>
<dbReference type="CDD" id="cd03801">
    <property type="entry name" value="GT4_PimA-like"/>
    <property type="match status" value="1"/>
</dbReference>
<dbReference type="Gene3D" id="3.40.50.2000">
    <property type="entry name" value="Glycogen Phosphorylase B"/>
    <property type="match status" value="1"/>
</dbReference>
<reference evidence="3" key="1">
    <citation type="journal article" date="2019" name="Int. J. Syst. Evol. Microbiol.">
        <title>The Global Catalogue of Microorganisms (GCM) 10K type strain sequencing project: providing services to taxonomists for standard genome sequencing and annotation.</title>
        <authorList>
            <consortium name="The Broad Institute Genomics Platform"/>
            <consortium name="The Broad Institute Genome Sequencing Center for Infectious Disease"/>
            <person name="Wu L."/>
            <person name="Ma J."/>
        </authorList>
    </citation>
    <scope>NUCLEOTIDE SEQUENCE [LARGE SCALE GENOMIC DNA]</scope>
    <source>
        <strain evidence="3">CCUG 54518</strain>
    </source>
</reference>
<dbReference type="SUPFAM" id="SSF53756">
    <property type="entry name" value="UDP-Glycosyltransferase/glycogen phosphorylase"/>
    <property type="match status" value="1"/>
</dbReference>
<evidence type="ECO:0000313" key="2">
    <source>
        <dbReference type="EMBL" id="MFC7433737.1"/>
    </source>
</evidence>
<protein>
    <submittedName>
        <fullName evidence="2">Selenoneine biosynthesis selenosugar synthase SenB</fullName>
    </submittedName>
</protein>
<dbReference type="RefSeq" id="WP_382254138.1">
    <property type="nucleotide sequence ID" value="NZ_JBHTBX010000002.1"/>
</dbReference>
<name>A0ABW2R6Y6_9BURK</name>